<feature type="compositionally biased region" description="Polar residues" evidence="1">
    <location>
        <begin position="465"/>
        <end position="487"/>
    </location>
</feature>
<feature type="region of interest" description="Disordered" evidence="1">
    <location>
        <begin position="329"/>
        <end position="369"/>
    </location>
</feature>
<gene>
    <name evidence="3" type="ORF">MHUMG1_00634</name>
</gene>
<feature type="region of interest" description="Disordered" evidence="1">
    <location>
        <begin position="402"/>
        <end position="545"/>
    </location>
</feature>
<feature type="compositionally biased region" description="Low complexity" evidence="1">
    <location>
        <begin position="334"/>
        <end position="362"/>
    </location>
</feature>
<evidence type="ECO:0000313" key="4">
    <source>
        <dbReference type="Proteomes" id="UP000764110"/>
    </source>
</evidence>
<keyword evidence="2" id="KW-1133">Transmembrane helix</keyword>
<evidence type="ECO:0000256" key="2">
    <source>
        <dbReference type="SAM" id="Phobius"/>
    </source>
</evidence>
<keyword evidence="4" id="KW-1185">Reference proteome</keyword>
<sequence length="545" mass="55925">MLPPISPKIKSPPGDQNSRMKDDNDKPGATTANLRGRGNYNIEKLITRPGAAFPSRSEPRLNIKERAAEVAFLPSTRPEDTSTQDGEWRARGFPVHSRGKGSRPPTSSSASSCSVSSHQEHITDSLVTTFRPTFRRGNRPVRRPTQKSGDTTRKKQARGMITAGFVAVALAGLASLAENAAPFQAPDTYSLNGAGLANGFDGLAARDDECLASQAACGTGFCMPRGGSCCDRLRGTYCDVGFYCYPQGCCPSGKVCRGSPTDGCASGKQECGSVCIAGSSVCCNPGASSDNVWCEYPKTCGAGGKCVGRALVTSASAVPSSTLSSLGIADATETGGSSTKATGDSGDGSSSSSSSSNDNSSSKSDKKTPVGAIVGGVVGGVAAIALVGVGILLLLRHKRKQKDAAPGQNMQPPPNQPLMQQYPPQTSPYAANVSPAQGMGYPPAPPGSPPPPQGYYNASPPPGQYSPSMATGQVSSPTGTYSTSTDPRTGAPTVSPVGFATVSATPPPPPPAPASQGRNGNEKPVVYEMSAKPGDDHRGNIHELA</sequence>
<feature type="region of interest" description="Disordered" evidence="1">
    <location>
        <begin position="68"/>
        <end position="156"/>
    </location>
</feature>
<feature type="transmembrane region" description="Helical" evidence="2">
    <location>
        <begin position="370"/>
        <end position="395"/>
    </location>
</feature>
<feature type="compositionally biased region" description="Basic residues" evidence="1">
    <location>
        <begin position="133"/>
        <end position="145"/>
    </location>
</feature>
<feature type="compositionally biased region" description="Basic and acidic residues" evidence="1">
    <location>
        <begin position="533"/>
        <end position="545"/>
    </location>
</feature>
<comment type="caution">
    <text evidence="3">The sequence shown here is derived from an EMBL/GenBank/DDBJ whole genome shotgun (WGS) entry which is preliminary data.</text>
</comment>
<dbReference type="EMBL" id="JACEFI010000001">
    <property type="protein sequence ID" value="KAH0601755.1"/>
    <property type="molecule type" value="Genomic_DNA"/>
</dbReference>
<evidence type="ECO:0000256" key="1">
    <source>
        <dbReference type="SAM" id="MobiDB-lite"/>
    </source>
</evidence>
<accession>A0A9P8MJC2</accession>
<keyword evidence="2" id="KW-0472">Membrane</keyword>
<evidence type="ECO:0000313" key="3">
    <source>
        <dbReference type="EMBL" id="KAH0601755.1"/>
    </source>
</evidence>
<name>A0A9P8MJC2_9HYPO</name>
<organism evidence="3 4">
    <name type="scientific">Metarhizium humberi</name>
    <dbReference type="NCBI Taxonomy" id="2596975"/>
    <lineage>
        <taxon>Eukaryota</taxon>
        <taxon>Fungi</taxon>
        <taxon>Dikarya</taxon>
        <taxon>Ascomycota</taxon>
        <taxon>Pezizomycotina</taxon>
        <taxon>Sordariomycetes</taxon>
        <taxon>Hypocreomycetidae</taxon>
        <taxon>Hypocreales</taxon>
        <taxon>Clavicipitaceae</taxon>
        <taxon>Metarhizium</taxon>
    </lineage>
</organism>
<proteinExistence type="predicted"/>
<reference evidence="3 4" key="1">
    <citation type="submission" date="2020-07" db="EMBL/GenBank/DDBJ databases">
        <title>Metarhizium humberi genome.</title>
        <authorList>
            <person name="Lysoe E."/>
        </authorList>
    </citation>
    <scope>NUCLEOTIDE SEQUENCE [LARGE SCALE GENOMIC DNA]</scope>
    <source>
        <strain evidence="3 4">ESALQ1638</strain>
    </source>
</reference>
<dbReference type="Proteomes" id="UP000764110">
    <property type="component" value="Unassembled WGS sequence"/>
</dbReference>
<feature type="compositionally biased region" description="Low complexity" evidence="1">
    <location>
        <begin position="107"/>
        <end position="117"/>
    </location>
</feature>
<protein>
    <submittedName>
        <fullName evidence="3">Uncharacterized protein</fullName>
    </submittedName>
</protein>
<feature type="region of interest" description="Disordered" evidence="1">
    <location>
        <begin position="1"/>
        <end position="42"/>
    </location>
</feature>
<keyword evidence="2" id="KW-0812">Transmembrane</keyword>
<feature type="compositionally biased region" description="Pro residues" evidence="1">
    <location>
        <begin position="442"/>
        <end position="464"/>
    </location>
</feature>
<dbReference type="AlphaFoldDB" id="A0A9P8MJC2"/>